<keyword evidence="1" id="KW-0812">Transmembrane</keyword>
<organism>
    <name type="scientific">Pediculus humanus subsp. corporis</name>
    <name type="common">Body louse</name>
    <dbReference type="NCBI Taxonomy" id="121224"/>
    <lineage>
        <taxon>Eukaryota</taxon>
        <taxon>Metazoa</taxon>
        <taxon>Ecdysozoa</taxon>
        <taxon>Arthropoda</taxon>
        <taxon>Hexapoda</taxon>
        <taxon>Insecta</taxon>
        <taxon>Pterygota</taxon>
        <taxon>Neoptera</taxon>
        <taxon>Paraneoptera</taxon>
        <taxon>Psocodea</taxon>
        <taxon>Troctomorpha</taxon>
        <taxon>Phthiraptera</taxon>
        <taxon>Anoplura</taxon>
        <taxon>Pediculidae</taxon>
        <taxon>Pediculus</taxon>
    </lineage>
</organism>
<keyword evidence="1" id="KW-1133">Transmembrane helix</keyword>
<evidence type="ECO:0000313" key="3">
    <source>
        <dbReference type="EnsemblMetazoa" id="PHUM446420-PA"/>
    </source>
</evidence>
<sequence>MNVSADFNKTSVYEFLQDVLDGKNQYLTPEMKKKATDFVTNCVLPPKPFDLIWWQKLIWTSVFAVMLLVATGGNIIVMWIVLGKFTCTFFS</sequence>
<dbReference type="EMBL" id="AAZO01005449">
    <property type="status" value="NOT_ANNOTATED_CDS"/>
    <property type="molecule type" value="Genomic_DNA"/>
</dbReference>
<reference evidence="2" key="2">
    <citation type="submission" date="2007-04" db="EMBL/GenBank/DDBJ databases">
        <title>The genome of the human body louse.</title>
        <authorList>
            <consortium name="The Human Body Louse Genome Consortium"/>
            <person name="Kirkness E."/>
            <person name="Walenz B."/>
            <person name="Hass B."/>
            <person name="Bruggner R."/>
            <person name="Strausberg R."/>
        </authorList>
    </citation>
    <scope>NUCLEOTIDE SEQUENCE</scope>
    <source>
        <strain evidence="2">USDA</strain>
    </source>
</reference>
<dbReference type="VEuPathDB" id="VectorBase:PHUM446420"/>
<keyword evidence="4" id="KW-1185">Reference proteome</keyword>
<dbReference type="OrthoDB" id="8185476at2759"/>
<dbReference type="InParanoid" id="E0VU74"/>
<protein>
    <submittedName>
        <fullName evidence="2 3">Class A rhodopsin-like G-protein coupled receptor GPRtak2, putative</fullName>
    </submittedName>
</protein>
<evidence type="ECO:0000256" key="1">
    <source>
        <dbReference type="SAM" id="Phobius"/>
    </source>
</evidence>
<dbReference type="Proteomes" id="UP000009046">
    <property type="component" value="Unassembled WGS sequence"/>
</dbReference>
<dbReference type="GeneID" id="8231207"/>
<accession>E0VU74</accession>
<feature type="transmembrane region" description="Helical" evidence="1">
    <location>
        <begin position="57"/>
        <end position="82"/>
    </location>
</feature>
<dbReference type="EMBL" id="DS235780">
    <property type="protein sequence ID" value="EEB16930.1"/>
    <property type="molecule type" value="Genomic_DNA"/>
</dbReference>
<dbReference type="KEGG" id="phu:Phum_PHUM446420"/>
<dbReference type="AlphaFoldDB" id="E0VU74"/>
<dbReference type="HOGENOM" id="CLU_2429713_0_0_1"/>
<keyword evidence="1" id="KW-0472">Membrane</keyword>
<reference evidence="2" key="1">
    <citation type="submission" date="2007-04" db="EMBL/GenBank/DDBJ databases">
        <title>Annotation of Pediculus humanus corporis strain USDA.</title>
        <authorList>
            <person name="Kirkness E."/>
            <person name="Hannick L."/>
            <person name="Hass B."/>
            <person name="Bruggner R."/>
            <person name="Lawson D."/>
            <person name="Bidwell S."/>
            <person name="Joardar V."/>
            <person name="Caler E."/>
            <person name="Walenz B."/>
            <person name="Inman J."/>
            <person name="Schobel S."/>
            <person name="Galinsky K."/>
            <person name="Amedeo P."/>
            <person name="Strausberg R."/>
        </authorList>
    </citation>
    <scope>NUCLEOTIDE SEQUENCE</scope>
    <source>
        <strain evidence="2">USDA</strain>
    </source>
</reference>
<evidence type="ECO:0000313" key="4">
    <source>
        <dbReference type="Proteomes" id="UP000009046"/>
    </source>
</evidence>
<proteinExistence type="predicted"/>
<evidence type="ECO:0000313" key="2">
    <source>
        <dbReference type="EMBL" id="EEB16930.1"/>
    </source>
</evidence>
<dbReference type="EnsemblMetazoa" id="PHUM446420-RA">
    <property type="protein sequence ID" value="PHUM446420-PA"/>
    <property type="gene ID" value="PHUM446420"/>
</dbReference>
<keyword evidence="2" id="KW-0675">Receptor</keyword>
<reference evidence="3" key="3">
    <citation type="submission" date="2021-02" db="UniProtKB">
        <authorList>
            <consortium name="EnsemblMetazoa"/>
        </authorList>
    </citation>
    <scope>IDENTIFICATION</scope>
    <source>
        <strain evidence="3">USDA</strain>
    </source>
</reference>
<gene>
    <name evidence="3" type="primary">8231207</name>
    <name evidence="2" type="ORF">Phum_PHUM446420</name>
</gene>
<dbReference type="RefSeq" id="XP_002429668.1">
    <property type="nucleotide sequence ID" value="XM_002429623.1"/>
</dbReference>
<dbReference type="CTD" id="8231207"/>
<dbReference type="eggNOG" id="KOG4219">
    <property type="taxonomic scope" value="Eukaryota"/>
</dbReference>
<name>E0VU74_PEDHC</name>